<feature type="transmembrane region" description="Helical" evidence="1">
    <location>
        <begin position="23"/>
        <end position="44"/>
    </location>
</feature>
<reference evidence="2 3" key="1">
    <citation type="submission" date="2019-07" db="EMBL/GenBank/DDBJ databases">
        <title>Deinococcus detaillus sp. nov., isolated from humus soil in Antarctica.</title>
        <authorList>
            <person name="Zhang K."/>
        </authorList>
    </citation>
    <scope>NUCLEOTIDE SEQUENCE [LARGE SCALE GENOMIC DNA]</scope>
    <source>
        <strain evidence="2 3">H1</strain>
    </source>
</reference>
<dbReference type="Proteomes" id="UP000316092">
    <property type="component" value="Unassembled WGS sequence"/>
</dbReference>
<keyword evidence="3" id="KW-1185">Reference proteome</keyword>
<evidence type="ECO:0000256" key="1">
    <source>
        <dbReference type="SAM" id="Phobius"/>
    </source>
</evidence>
<sequence>MNEFLGVFKKYATFTGRARRREYWMFQLFYTLFAFLFVGLDVAINLSLGTYTNDGQGYTVLTAIYGIALYIPVLALGFRRLHDAGYSAWWLFIGLIPLVGGIVLFVFTLQDSQPGSNKWGDNPKSFTTYPNMSY</sequence>
<organism evidence="2 3">
    <name type="scientific">Deinococcus detaillensis</name>
    <dbReference type="NCBI Taxonomy" id="2592048"/>
    <lineage>
        <taxon>Bacteria</taxon>
        <taxon>Thermotogati</taxon>
        <taxon>Deinococcota</taxon>
        <taxon>Deinococci</taxon>
        <taxon>Deinococcales</taxon>
        <taxon>Deinococcaceae</taxon>
        <taxon>Deinococcus</taxon>
    </lineage>
</organism>
<dbReference type="RefSeq" id="WP_143720298.1">
    <property type="nucleotide sequence ID" value="NZ_VKDB01000006.1"/>
</dbReference>
<dbReference type="Pfam" id="PF05656">
    <property type="entry name" value="DUF805"/>
    <property type="match status" value="1"/>
</dbReference>
<evidence type="ECO:0000313" key="2">
    <source>
        <dbReference type="EMBL" id="TSA86066.1"/>
    </source>
</evidence>
<dbReference type="GO" id="GO:0005886">
    <property type="term" value="C:plasma membrane"/>
    <property type="evidence" value="ECO:0007669"/>
    <property type="project" value="TreeGrafter"/>
</dbReference>
<comment type="caution">
    <text evidence="2">The sequence shown here is derived from an EMBL/GenBank/DDBJ whole genome shotgun (WGS) entry which is preliminary data.</text>
</comment>
<feature type="transmembrane region" description="Helical" evidence="1">
    <location>
        <begin position="56"/>
        <end position="76"/>
    </location>
</feature>
<keyword evidence="1" id="KW-1133">Transmembrane helix</keyword>
<keyword evidence="1" id="KW-0472">Membrane</keyword>
<evidence type="ECO:0000313" key="3">
    <source>
        <dbReference type="Proteomes" id="UP000316092"/>
    </source>
</evidence>
<dbReference type="AlphaFoldDB" id="A0A553V0S1"/>
<dbReference type="EMBL" id="VKDB01000006">
    <property type="protein sequence ID" value="TSA86066.1"/>
    <property type="molecule type" value="Genomic_DNA"/>
</dbReference>
<gene>
    <name evidence="2" type="ORF">FNU79_07685</name>
</gene>
<name>A0A553V0S1_9DEIO</name>
<accession>A0A553V0S1</accession>
<dbReference type="PANTHER" id="PTHR34980">
    <property type="entry name" value="INNER MEMBRANE PROTEIN-RELATED-RELATED"/>
    <property type="match status" value="1"/>
</dbReference>
<dbReference type="OrthoDB" id="9812349at2"/>
<dbReference type="InterPro" id="IPR008523">
    <property type="entry name" value="DUF805"/>
</dbReference>
<protein>
    <submittedName>
        <fullName evidence="2">DUF805 domain-containing protein</fullName>
    </submittedName>
</protein>
<feature type="transmembrane region" description="Helical" evidence="1">
    <location>
        <begin position="88"/>
        <end position="109"/>
    </location>
</feature>
<keyword evidence="1" id="KW-0812">Transmembrane</keyword>
<dbReference type="PANTHER" id="PTHR34980:SF2">
    <property type="entry name" value="INNER MEMBRANE PROTEIN YHAH-RELATED"/>
    <property type="match status" value="1"/>
</dbReference>
<proteinExistence type="predicted"/>